<protein>
    <recommendedName>
        <fullName evidence="3">Glycoside hydrolase family 57 N-terminal domain-containing protein</fullName>
    </recommendedName>
</protein>
<proteinExistence type="inferred from homology"/>
<evidence type="ECO:0000259" key="3">
    <source>
        <dbReference type="Pfam" id="PF03065"/>
    </source>
</evidence>
<dbReference type="GO" id="GO:0003824">
    <property type="term" value="F:catalytic activity"/>
    <property type="evidence" value="ECO:0007669"/>
    <property type="project" value="InterPro"/>
</dbReference>
<feature type="domain" description="Glycoside hydrolase family 57 N-terminal" evidence="3">
    <location>
        <begin position="7"/>
        <end position="298"/>
    </location>
</feature>
<dbReference type="Gene3D" id="3.20.110.20">
    <property type="match status" value="1"/>
</dbReference>
<dbReference type="EMBL" id="CP005957">
    <property type="protein sequence ID" value="AGL62675.1"/>
    <property type="molecule type" value="Genomic_DNA"/>
</dbReference>
<sequence>MSQRAIVLYMHVHQPFRIRPYSIFDAGTDHNYFDAPDGSRTSNRDILLKVAEKSYIPTNEYLMRMIETYPEFRLSISITGTIIEQFERYAPEVLESFQRLVATGRVEIVAETYYHSLAFFYDRDEFQRQVDMHRQKIEEVFGVTPTAFRNTELAYNNDLAAWADNAGYKVILSEGWDPVLGWRSPNFVYRPTGTQTIRLLTKNYKLSDDIAFRFSNREWNEFPLTVDKYMDWVNVSWREPLINLFMDYETFGEHQWADSGIFEFMEELPKQWLAKHDHTFMTVSEAAEAFEAVDVVDCPETITWADTERDLTAWLGNQMQQEAMKFVYELGPKVLASDNLELIGDWRKLQTSDNPYYMCTKYFKDGDVHAYFSPYESPYDAFMYYMNALHDVQARLSQTAEELKVEETDGETNCTE</sequence>
<evidence type="ECO:0000313" key="4">
    <source>
        <dbReference type="EMBL" id="AGL62675.1"/>
    </source>
</evidence>
<dbReference type="KEGG" id="saal:L336_0976"/>
<dbReference type="GO" id="GO:0005975">
    <property type="term" value="P:carbohydrate metabolic process"/>
    <property type="evidence" value="ECO:0007669"/>
    <property type="project" value="InterPro"/>
</dbReference>
<dbReference type="Proteomes" id="UP000013893">
    <property type="component" value="Chromosome"/>
</dbReference>
<dbReference type="CDD" id="cd10795">
    <property type="entry name" value="GH57N_MJA1_like"/>
    <property type="match status" value="1"/>
</dbReference>
<evidence type="ECO:0000313" key="5">
    <source>
        <dbReference type="Proteomes" id="UP000013893"/>
    </source>
</evidence>
<dbReference type="PANTHER" id="PTHR36306">
    <property type="entry name" value="ALPHA-AMYLASE-RELATED-RELATED"/>
    <property type="match status" value="1"/>
</dbReference>
<dbReference type="InterPro" id="IPR004300">
    <property type="entry name" value="Glyco_hydro_57_N"/>
</dbReference>
<dbReference type="OrthoDB" id="138256at2"/>
<comment type="similarity">
    <text evidence="1">Belongs to the glycosyl hydrolase 57 family.</text>
</comment>
<dbReference type="Pfam" id="PF03065">
    <property type="entry name" value="Glyco_hydro_57"/>
    <property type="match status" value="1"/>
</dbReference>
<dbReference type="PATRIC" id="fig|1332188.3.peg.970"/>
<dbReference type="InterPro" id="IPR011330">
    <property type="entry name" value="Glyco_hydro/deAcase_b/a-brl"/>
</dbReference>
<dbReference type="RefSeq" id="WP_015642125.1">
    <property type="nucleotide sequence ID" value="NC_021219.1"/>
</dbReference>
<dbReference type="AlphaFoldDB" id="R4PWL9"/>
<dbReference type="SUPFAM" id="SSF88713">
    <property type="entry name" value="Glycoside hydrolase/deacetylase"/>
    <property type="match status" value="1"/>
</dbReference>
<evidence type="ECO:0000256" key="1">
    <source>
        <dbReference type="ARBA" id="ARBA00006821"/>
    </source>
</evidence>
<keyword evidence="2" id="KW-0119">Carbohydrate metabolism</keyword>
<dbReference type="PANTHER" id="PTHR36306:SF1">
    <property type="entry name" value="ALPHA-AMYLASE-RELATED"/>
    <property type="match status" value="1"/>
</dbReference>
<keyword evidence="5" id="KW-1185">Reference proteome</keyword>
<reference evidence="4 5" key="1">
    <citation type="journal article" date="2013" name="Nat. Biotechnol.">
        <title>Genome sequences of rare, uncultured bacteria obtained by differential coverage binning of multiple metagenomes.</title>
        <authorList>
            <person name="Albertsen M."/>
            <person name="Hugenholtz P."/>
            <person name="Skarshewski A."/>
            <person name="Nielsen K.L."/>
            <person name="Tyson G.W."/>
            <person name="Nielsen P.H."/>
        </authorList>
    </citation>
    <scope>NUCLEOTIDE SEQUENCE [LARGE SCALE GENOMIC DNA]</scope>
    <source>
        <strain evidence="4">TM71</strain>
    </source>
</reference>
<evidence type="ECO:0000256" key="2">
    <source>
        <dbReference type="ARBA" id="ARBA00023277"/>
    </source>
</evidence>
<organism evidence="4 5">
    <name type="scientific">Candidatus Saccharimonas aalborgensis</name>
    <dbReference type="NCBI Taxonomy" id="1332188"/>
    <lineage>
        <taxon>Bacteria</taxon>
        <taxon>Candidatus Saccharimonadota</taxon>
        <taxon>Candidatus Saccharimonadia</taxon>
        <taxon>Candidatus Saccharimonadales</taxon>
        <taxon>Candidatus Saccharimonadaceae</taxon>
        <taxon>Candidatus Saccharimonas</taxon>
    </lineage>
</organism>
<gene>
    <name evidence="4" type="ORF">L336_0976</name>
</gene>
<accession>R4PWL9</accession>
<dbReference type="STRING" id="1332188.L336_0976"/>
<name>R4PWL9_9BACT</name>
<dbReference type="InterPro" id="IPR052046">
    <property type="entry name" value="GH57_Enzymes"/>
</dbReference>
<dbReference type="HOGENOM" id="CLU_033691_0_0_0"/>